<sequence length="86" mass="9852">MGKETEVRYNINNLPLFADGCKEIKNTMKDMASQCGKIEFSINEIARITNMNIRHICVCLSILLCAGVMSYVINENGERMWFLVME</sequence>
<gene>
    <name evidence="2" type="ORF">NCTC10418_06860</name>
</gene>
<evidence type="ECO:0000313" key="3">
    <source>
        <dbReference type="Proteomes" id="UP000255460"/>
    </source>
</evidence>
<name>A0A376L2S5_ECOLX</name>
<protein>
    <submittedName>
        <fullName evidence="2">Uncharacterized protein</fullName>
    </submittedName>
</protein>
<evidence type="ECO:0000313" key="2">
    <source>
        <dbReference type="EMBL" id="STE89138.1"/>
    </source>
</evidence>
<proteinExistence type="predicted"/>
<dbReference type="Proteomes" id="UP000255460">
    <property type="component" value="Unassembled WGS sequence"/>
</dbReference>
<accession>A0A376L2S5</accession>
<evidence type="ECO:0000256" key="1">
    <source>
        <dbReference type="SAM" id="Phobius"/>
    </source>
</evidence>
<organism evidence="2 3">
    <name type="scientific">Escherichia coli</name>
    <dbReference type="NCBI Taxonomy" id="562"/>
    <lineage>
        <taxon>Bacteria</taxon>
        <taxon>Pseudomonadati</taxon>
        <taxon>Pseudomonadota</taxon>
        <taxon>Gammaproteobacteria</taxon>
        <taxon>Enterobacterales</taxon>
        <taxon>Enterobacteriaceae</taxon>
        <taxon>Escherichia</taxon>
    </lineage>
</organism>
<reference evidence="2 3" key="1">
    <citation type="submission" date="2018-06" db="EMBL/GenBank/DDBJ databases">
        <authorList>
            <consortium name="Pathogen Informatics"/>
            <person name="Doyle S."/>
        </authorList>
    </citation>
    <scope>NUCLEOTIDE SEQUENCE [LARGE SCALE GENOMIC DNA]</scope>
    <source>
        <strain evidence="2 3">NCTC10418</strain>
    </source>
</reference>
<feature type="transmembrane region" description="Helical" evidence="1">
    <location>
        <begin position="53"/>
        <end position="73"/>
    </location>
</feature>
<dbReference type="EMBL" id="UFZQ01000001">
    <property type="protein sequence ID" value="STE89138.1"/>
    <property type="molecule type" value="Genomic_DNA"/>
</dbReference>
<dbReference type="AlphaFoldDB" id="A0A376L2S5"/>
<keyword evidence="1" id="KW-0812">Transmembrane</keyword>
<dbReference type="RefSeq" id="WP_089629496.1">
    <property type="nucleotide sequence ID" value="NZ_NLGH01000011.1"/>
</dbReference>
<keyword evidence="1" id="KW-1133">Transmembrane helix</keyword>
<keyword evidence="1" id="KW-0472">Membrane</keyword>